<evidence type="ECO:0000313" key="1">
    <source>
        <dbReference type="EMBL" id="GFR27686.1"/>
    </source>
</evidence>
<comment type="caution">
    <text evidence="1">The sequence shown here is derived from an EMBL/GenBank/DDBJ whole genome shotgun (WGS) entry which is preliminary data.</text>
</comment>
<name>A0A8X6LYM0_TRICU</name>
<reference evidence="1" key="1">
    <citation type="submission" date="2020-07" db="EMBL/GenBank/DDBJ databases">
        <title>Multicomponent nature underlies the extraordinary mechanical properties of spider dragline silk.</title>
        <authorList>
            <person name="Kono N."/>
            <person name="Nakamura H."/>
            <person name="Mori M."/>
            <person name="Yoshida Y."/>
            <person name="Ohtoshi R."/>
            <person name="Malay A.D."/>
            <person name="Moran D.A.P."/>
            <person name="Tomita M."/>
            <person name="Numata K."/>
            <person name="Arakawa K."/>
        </authorList>
    </citation>
    <scope>NUCLEOTIDE SEQUENCE</scope>
</reference>
<gene>
    <name evidence="1" type="primary">NCL1_34482</name>
    <name evidence="1" type="ORF">TNCT_160861</name>
</gene>
<dbReference type="AlphaFoldDB" id="A0A8X6LYM0"/>
<sequence length="120" mass="13709">MHGKLKAWLKAKLGFGGPVPYKTLAEEEVEVEPVVTFNCDHCDYRSPTQKGLRCHRITVHRIGVGVRRTLDSHGRPLAYFDDKRRKAFPFCAEDAVFIQNSYHHSSWVQTSHISICSLNI</sequence>
<keyword evidence="2" id="KW-1185">Reference proteome</keyword>
<accession>A0A8X6LYM0</accession>
<dbReference type="Proteomes" id="UP000887116">
    <property type="component" value="Unassembled WGS sequence"/>
</dbReference>
<protein>
    <submittedName>
        <fullName evidence="1">Uncharacterized protein</fullName>
    </submittedName>
</protein>
<dbReference type="EMBL" id="BMAO01008951">
    <property type="protein sequence ID" value="GFR27686.1"/>
    <property type="molecule type" value="Genomic_DNA"/>
</dbReference>
<organism evidence="1 2">
    <name type="scientific">Trichonephila clavata</name>
    <name type="common">Joro spider</name>
    <name type="synonym">Nephila clavata</name>
    <dbReference type="NCBI Taxonomy" id="2740835"/>
    <lineage>
        <taxon>Eukaryota</taxon>
        <taxon>Metazoa</taxon>
        <taxon>Ecdysozoa</taxon>
        <taxon>Arthropoda</taxon>
        <taxon>Chelicerata</taxon>
        <taxon>Arachnida</taxon>
        <taxon>Araneae</taxon>
        <taxon>Araneomorphae</taxon>
        <taxon>Entelegynae</taxon>
        <taxon>Araneoidea</taxon>
        <taxon>Nephilidae</taxon>
        <taxon>Trichonephila</taxon>
    </lineage>
</organism>
<proteinExistence type="predicted"/>
<evidence type="ECO:0000313" key="2">
    <source>
        <dbReference type="Proteomes" id="UP000887116"/>
    </source>
</evidence>